<dbReference type="Pfam" id="PF14693">
    <property type="entry name" value="Ribosomal_TL5_C"/>
    <property type="match status" value="1"/>
</dbReference>
<organism evidence="8">
    <name type="scientific">marine metagenome</name>
    <dbReference type="NCBI Taxonomy" id="408172"/>
    <lineage>
        <taxon>unclassified sequences</taxon>
        <taxon>metagenomes</taxon>
        <taxon>ecological metagenomes</taxon>
    </lineage>
</organism>
<evidence type="ECO:0000256" key="4">
    <source>
        <dbReference type="ARBA" id="ARBA00023274"/>
    </source>
</evidence>
<evidence type="ECO:0000313" key="8">
    <source>
        <dbReference type="EMBL" id="SVB17441.1"/>
    </source>
</evidence>
<evidence type="ECO:0000259" key="7">
    <source>
        <dbReference type="Pfam" id="PF14693"/>
    </source>
</evidence>
<keyword evidence="2" id="KW-0694">RNA-binding</keyword>
<dbReference type="EMBL" id="UINC01031423">
    <property type="protein sequence ID" value="SVB17441.1"/>
    <property type="molecule type" value="Genomic_DNA"/>
</dbReference>
<proteinExistence type="inferred from homology"/>
<feature type="compositionally biased region" description="Acidic residues" evidence="5">
    <location>
        <begin position="196"/>
        <end position="212"/>
    </location>
</feature>
<dbReference type="HAMAP" id="MF_01334">
    <property type="entry name" value="Ribosomal_bL25_CTC"/>
    <property type="match status" value="1"/>
</dbReference>
<keyword evidence="3" id="KW-0689">Ribosomal protein</keyword>
<dbReference type="Gene3D" id="2.170.120.20">
    <property type="entry name" value="Ribosomal protein L25, beta domain"/>
    <property type="match status" value="1"/>
</dbReference>
<dbReference type="AlphaFoldDB" id="A0A382BVB9"/>
<dbReference type="InterPro" id="IPR037121">
    <property type="entry name" value="Ribosomal_bL25_C"/>
</dbReference>
<dbReference type="InterPro" id="IPR011035">
    <property type="entry name" value="Ribosomal_bL25/Gln-tRNA_synth"/>
</dbReference>
<dbReference type="NCBIfam" id="TIGR00731">
    <property type="entry name" value="bL25_bact_ctc"/>
    <property type="match status" value="1"/>
</dbReference>
<evidence type="ECO:0000256" key="1">
    <source>
        <dbReference type="ARBA" id="ARBA00022730"/>
    </source>
</evidence>
<keyword evidence="1" id="KW-0699">rRNA-binding</keyword>
<dbReference type="InterPro" id="IPR029751">
    <property type="entry name" value="Ribosomal_L25_dom"/>
</dbReference>
<accession>A0A382BVB9</accession>
<sequence>MEGLTLATNKRDITGKKVAILRRDGITPIHLYGKDIESQSLQCDTATLSKVVLQAGTNIPVTVTVPGDSQENVCFVREVQYHPVTDRLIHVDFMKVDVTRTVRAEVPIVISGLSPAVRNMGGTLLQPLQSVTVEALPMNIPSMFSLNSDLLIDFDTNFYVSDLEAPDNIIIINDDEDLVAGVVAPRIERETSLDVDGSEESDETDGSEDEAGEGAGDSSTEGDGPADEGGDS</sequence>
<evidence type="ECO:0000256" key="5">
    <source>
        <dbReference type="SAM" id="MobiDB-lite"/>
    </source>
</evidence>
<feature type="domain" description="Large ribosomal subunit protein bL25 beta" evidence="7">
    <location>
        <begin position="102"/>
        <end position="186"/>
    </location>
</feature>
<dbReference type="InterPro" id="IPR020057">
    <property type="entry name" value="Ribosomal_bL25_b-dom"/>
</dbReference>
<reference evidence="8" key="1">
    <citation type="submission" date="2018-05" db="EMBL/GenBank/DDBJ databases">
        <authorList>
            <person name="Lanie J.A."/>
            <person name="Ng W.-L."/>
            <person name="Kazmierczak K.M."/>
            <person name="Andrzejewski T.M."/>
            <person name="Davidsen T.M."/>
            <person name="Wayne K.J."/>
            <person name="Tettelin H."/>
            <person name="Glass J.I."/>
            <person name="Rusch D."/>
            <person name="Podicherti R."/>
            <person name="Tsui H.-C.T."/>
            <person name="Winkler M.E."/>
        </authorList>
    </citation>
    <scope>NUCLEOTIDE SEQUENCE</scope>
</reference>
<name>A0A382BVB9_9ZZZZ</name>
<dbReference type="GO" id="GO:0008097">
    <property type="term" value="F:5S rRNA binding"/>
    <property type="evidence" value="ECO:0007669"/>
    <property type="project" value="InterPro"/>
</dbReference>
<dbReference type="InterPro" id="IPR001021">
    <property type="entry name" value="Ribosomal_bL25_long"/>
</dbReference>
<dbReference type="PANTHER" id="PTHR33284:SF1">
    <property type="entry name" value="RIBOSOMAL PROTEIN L25_GLN-TRNA SYNTHETASE, ANTI-CODON-BINDING DOMAIN-CONTAINING PROTEIN"/>
    <property type="match status" value="1"/>
</dbReference>
<dbReference type="GO" id="GO:0006412">
    <property type="term" value="P:translation"/>
    <property type="evidence" value="ECO:0007669"/>
    <property type="project" value="InterPro"/>
</dbReference>
<evidence type="ECO:0000256" key="2">
    <source>
        <dbReference type="ARBA" id="ARBA00022884"/>
    </source>
</evidence>
<feature type="region of interest" description="Disordered" evidence="5">
    <location>
        <begin position="189"/>
        <end position="232"/>
    </location>
</feature>
<dbReference type="CDD" id="cd00495">
    <property type="entry name" value="Ribosomal_L25_TL5_CTC"/>
    <property type="match status" value="1"/>
</dbReference>
<evidence type="ECO:0000259" key="6">
    <source>
        <dbReference type="Pfam" id="PF01386"/>
    </source>
</evidence>
<dbReference type="Gene3D" id="2.40.240.10">
    <property type="entry name" value="Ribosomal Protein L25, Chain P"/>
    <property type="match status" value="1"/>
</dbReference>
<dbReference type="InterPro" id="IPR020930">
    <property type="entry name" value="Ribosomal_uL5_bac-type"/>
</dbReference>
<dbReference type="Pfam" id="PF01386">
    <property type="entry name" value="Ribosomal_L25p"/>
    <property type="match status" value="1"/>
</dbReference>
<evidence type="ECO:0000256" key="3">
    <source>
        <dbReference type="ARBA" id="ARBA00022980"/>
    </source>
</evidence>
<keyword evidence="4" id="KW-0687">Ribonucleoprotein</keyword>
<dbReference type="GO" id="GO:0003735">
    <property type="term" value="F:structural constituent of ribosome"/>
    <property type="evidence" value="ECO:0007669"/>
    <property type="project" value="InterPro"/>
</dbReference>
<gene>
    <name evidence="8" type="ORF">METZ01_LOCUS170295</name>
</gene>
<dbReference type="PANTHER" id="PTHR33284">
    <property type="entry name" value="RIBOSOMAL PROTEIN L25/GLN-TRNA SYNTHETASE, ANTI-CODON-BINDING DOMAIN-CONTAINING PROTEIN"/>
    <property type="match status" value="1"/>
</dbReference>
<dbReference type="InterPro" id="IPR020056">
    <property type="entry name" value="Rbsml_bL25/Gln-tRNA_synth_N"/>
</dbReference>
<dbReference type="SUPFAM" id="SSF50715">
    <property type="entry name" value="Ribosomal protein L25-like"/>
    <property type="match status" value="1"/>
</dbReference>
<dbReference type="GO" id="GO:0022625">
    <property type="term" value="C:cytosolic large ribosomal subunit"/>
    <property type="evidence" value="ECO:0007669"/>
    <property type="project" value="TreeGrafter"/>
</dbReference>
<feature type="domain" description="Large ribosomal subunit protein bL25 L25" evidence="6">
    <location>
        <begin position="7"/>
        <end position="93"/>
    </location>
</feature>
<protein>
    <submittedName>
        <fullName evidence="8">Uncharacterized protein</fullName>
    </submittedName>
</protein>